<proteinExistence type="predicted"/>
<keyword evidence="2" id="KW-0472">Membrane</keyword>
<evidence type="ECO:0000313" key="4">
    <source>
        <dbReference type="Proteomes" id="UP001595699"/>
    </source>
</evidence>
<dbReference type="InterPro" id="IPR009937">
    <property type="entry name" value="Phage_holin_3_6"/>
</dbReference>
<feature type="region of interest" description="Disordered" evidence="1">
    <location>
        <begin position="123"/>
        <end position="142"/>
    </location>
</feature>
<dbReference type="Proteomes" id="UP001595699">
    <property type="component" value="Unassembled WGS sequence"/>
</dbReference>
<keyword evidence="2" id="KW-0812">Transmembrane</keyword>
<gene>
    <name evidence="3" type="ORF">ACFOUW_11640</name>
</gene>
<feature type="transmembrane region" description="Helical" evidence="2">
    <location>
        <begin position="54"/>
        <end position="74"/>
    </location>
</feature>
<protein>
    <submittedName>
        <fullName evidence="3">Phage holin family protein</fullName>
    </submittedName>
</protein>
<keyword evidence="4" id="KW-1185">Reference proteome</keyword>
<keyword evidence="2" id="KW-1133">Transmembrane helix</keyword>
<sequence>MPEQDEQSLGQLVANASRDLSALVRGELELAKAELKESVAAAGKGAGMFGAAGFLVYLAVILLSVAAALGISALGLHPALGFLIVAGVYLLIAGLLAFIGIQNVKKAGPPERTIRSIEEAKALMNRSESNGSDPKQPAAIDR</sequence>
<dbReference type="Pfam" id="PF07332">
    <property type="entry name" value="Phage_holin_3_6"/>
    <property type="match status" value="1"/>
</dbReference>
<dbReference type="RefSeq" id="WP_205113931.1">
    <property type="nucleotide sequence ID" value="NZ_JAFBCM010000001.1"/>
</dbReference>
<evidence type="ECO:0000256" key="1">
    <source>
        <dbReference type="SAM" id="MobiDB-lite"/>
    </source>
</evidence>
<organism evidence="3 4">
    <name type="scientific">Tenggerimyces flavus</name>
    <dbReference type="NCBI Taxonomy" id="1708749"/>
    <lineage>
        <taxon>Bacteria</taxon>
        <taxon>Bacillati</taxon>
        <taxon>Actinomycetota</taxon>
        <taxon>Actinomycetes</taxon>
        <taxon>Propionibacteriales</taxon>
        <taxon>Nocardioidaceae</taxon>
        <taxon>Tenggerimyces</taxon>
    </lineage>
</organism>
<reference evidence="4" key="1">
    <citation type="journal article" date="2019" name="Int. J. Syst. Evol. Microbiol.">
        <title>The Global Catalogue of Microorganisms (GCM) 10K type strain sequencing project: providing services to taxonomists for standard genome sequencing and annotation.</title>
        <authorList>
            <consortium name="The Broad Institute Genomics Platform"/>
            <consortium name="The Broad Institute Genome Sequencing Center for Infectious Disease"/>
            <person name="Wu L."/>
            <person name="Ma J."/>
        </authorList>
    </citation>
    <scope>NUCLEOTIDE SEQUENCE [LARGE SCALE GENOMIC DNA]</scope>
    <source>
        <strain evidence="4">CGMCC 4.7241</strain>
    </source>
</reference>
<evidence type="ECO:0000313" key="3">
    <source>
        <dbReference type="EMBL" id="MFC3761493.1"/>
    </source>
</evidence>
<feature type="transmembrane region" description="Helical" evidence="2">
    <location>
        <begin position="80"/>
        <end position="101"/>
    </location>
</feature>
<accession>A0ABV7Y9T7</accession>
<evidence type="ECO:0000256" key="2">
    <source>
        <dbReference type="SAM" id="Phobius"/>
    </source>
</evidence>
<dbReference type="EMBL" id="JBHRZH010000009">
    <property type="protein sequence ID" value="MFC3761493.1"/>
    <property type="molecule type" value="Genomic_DNA"/>
</dbReference>
<name>A0ABV7Y9T7_9ACTN</name>
<comment type="caution">
    <text evidence="3">The sequence shown here is derived from an EMBL/GenBank/DDBJ whole genome shotgun (WGS) entry which is preliminary data.</text>
</comment>